<evidence type="ECO:0000256" key="4">
    <source>
        <dbReference type="ARBA" id="ARBA00023136"/>
    </source>
</evidence>
<dbReference type="GO" id="GO:0016020">
    <property type="term" value="C:membrane"/>
    <property type="evidence" value="ECO:0007669"/>
    <property type="project" value="UniProtKB-SubCell"/>
</dbReference>
<organism evidence="9 10">
    <name type="scientific">Owenia fusiformis</name>
    <name type="common">Polychaete worm</name>
    <dbReference type="NCBI Taxonomy" id="6347"/>
    <lineage>
        <taxon>Eukaryota</taxon>
        <taxon>Metazoa</taxon>
        <taxon>Spiralia</taxon>
        <taxon>Lophotrochozoa</taxon>
        <taxon>Annelida</taxon>
        <taxon>Polychaeta</taxon>
        <taxon>Sedentaria</taxon>
        <taxon>Canalipalpata</taxon>
        <taxon>Sabellida</taxon>
        <taxon>Oweniida</taxon>
        <taxon>Oweniidae</taxon>
        <taxon>Owenia</taxon>
    </lineage>
</organism>
<evidence type="ECO:0000259" key="7">
    <source>
        <dbReference type="Pfam" id="PF07782"/>
    </source>
</evidence>
<evidence type="ECO:0000256" key="3">
    <source>
        <dbReference type="ARBA" id="ARBA00022989"/>
    </source>
</evidence>
<dbReference type="InterPro" id="IPR012858">
    <property type="entry name" value="DC_STAMP-like"/>
</dbReference>
<dbReference type="OrthoDB" id="5985669at2759"/>
<evidence type="ECO:0000256" key="1">
    <source>
        <dbReference type="ARBA" id="ARBA00004141"/>
    </source>
</evidence>
<evidence type="ECO:0000256" key="6">
    <source>
        <dbReference type="SAM" id="Phobius"/>
    </source>
</evidence>
<keyword evidence="3 6" id="KW-1133">Transmembrane helix</keyword>
<feature type="region of interest" description="Disordered" evidence="5">
    <location>
        <begin position="1"/>
        <end position="58"/>
    </location>
</feature>
<dbReference type="Pfam" id="PF26037">
    <property type="entry name" value="zf-RING_DCST1_C"/>
    <property type="match status" value="1"/>
</dbReference>
<feature type="transmembrane region" description="Helical" evidence="6">
    <location>
        <begin position="616"/>
        <end position="634"/>
    </location>
</feature>
<gene>
    <name evidence="9" type="ORF">OFUS_LOCUS15403</name>
</gene>
<reference evidence="9" key="1">
    <citation type="submission" date="2022-03" db="EMBL/GenBank/DDBJ databases">
        <authorList>
            <person name="Martin C."/>
        </authorList>
    </citation>
    <scope>NUCLEOTIDE SEQUENCE</scope>
</reference>
<proteinExistence type="predicted"/>
<feature type="transmembrane region" description="Helical" evidence="6">
    <location>
        <begin position="704"/>
        <end position="725"/>
    </location>
</feature>
<evidence type="ECO:0000256" key="2">
    <source>
        <dbReference type="ARBA" id="ARBA00022692"/>
    </source>
</evidence>
<dbReference type="Pfam" id="PF07782">
    <property type="entry name" value="DC_STAMP"/>
    <property type="match status" value="1"/>
</dbReference>
<keyword evidence="4 6" id="KW-0472">Membrane</keyword>
<evidence type="ECO:0000313" key="10">
    <source>
        <dbReference type="Proteomes" id="UP000749559"/>
    </source>
</evidence>
<feature type="transmembrane region" description="Helical" evidence="6">
    <location>
        <begin position="187"/>
        <end position="209"/>
    </location>
</feature>
<evidence type="ECO:0000256" key="5">
    <source>
        <dbReference type="SAM" id="MobiDB-lite"/>
    </source>
</evidence>
<evidence type="ECO:0008006" key="11">
    <source>
        <dbReference type="Google" id="ProtNLM"/>
    </source>
</evidence>
<comment type="subcellular location">
    <subcellularLocation>
        <location evidence="1">Membrane</location>
        <topology evidence="1">Multi-pass membrane protein</topology>
    </subcellularLocation>
</comment>
<dbReference type="InterPro" id="IPR058842">
    <property type="entry name" value="DCST1_C"/>
</dbReference>
<feature type="compositionally biased region" description="Basic and acidic residues" evidence="5">
    <location>
        <begin position="46"/>
        <end position="56"/>
    </location>
</feature>
<name>A0A8J1TU94_OWEFU</name>
<accession>A0A8J1TU94</accession>
<dbReference type="InterPro" id="IPR051856">
    <property type="entry name" value="CSR-E3_Ligase_Protein"/>
</dbReference>
<feature type="transmembrane region" description="Helical" evidence="6">
    <location>
        <begin position="221"/>
        <end position="253"/>
    </location>
</feature>
<dbReference type="Proteomes" id="UP000749559">
    <property type="component" value="Unassembled WGS sequence"/>
</dbReference>
<feature type="transmembrane region" description="Helical" evidence="6">
    <location>
        <begin position="259"/>
        <end position="278"/>
    </location>
</feature>
<evidence type="ECO:0000313" key="9">
    <source>
        <dbReference type="EMBL" id="CAH1790155.1"/>
    </source>
</evidence>
<dbReference type="PANTHER" id="PTHR21041:SF17">
    <property type="entry name" value="E3 UBIQUITIN-PROTEIN LIGASE DCST1"/>
    <property type="match status" value="1"/>
</dbReference>
<dbReference type="PANTHER" id="PTHR21041">
    <property type="entry name" value="DENDRITIC CELL-SPECIFIC TRANSMEMBRANE PROTEIN"/>
    <property type="match status" value="1"/>
</dbReference>
<feature type="domain" description="Dendritic cell-specific transmembrane protein-like" evidence="7">
    <location>
        <begin position="559"/>
        <end position="748"/>
    </location>
</feature>
<feature type="compositionally biased region" description="Basic and acidic residues" evidence="5">
    <location>
        <begin position="7"/>
        <end position="20"/>
    </location>
</feature>
<keyword evidence="10" id="KW-1185">Reference proteome</keyword>
<keyword evidence="2 6" id="KW-0812">Transmembrane</keyword>
<dbReference type="EMBL" id="CAIIXF020000007">
    <property type="protein sequence ID" value="CAH1790155.1"/>
    <property type="molecule type" value="Genomic_DNA"/>
</dbReference>
<protein>
    <recommendedName>
        <fullName evidence="11">Dendritic cell-specific transmembrane protein-like domain-containing protein</fullName>
    </recommendedName>
</protein>
<feature type="domain" description="E3 ubiquitin-protein ligase DCST1-like C-terminal" evidence="8">
    <location>
        <begin position="804"/>
        <end position="846"/>
    </location>
</feature>
<dbReference type="AlphaFoldDB" id="A0A8J1TU94"/>
<evidence type="ECO:0000259" key="8">
    <source>
        <dbReference type="Pfam" id="PF26037"/>
    </source>
</evidence>
<comment type="caution">
    <text evidence="9">The sequence shown here is derived from an EMBL/GenBank/DDBJ whole genome shotgun (WGS) entry which is preliminary data.</text>
</comment>
<sequence length="862" mass="99692">MQGPYFEENHPGLQGRERRQGNIQQFDGNGPHFEGSGPHFEGNRPPFERDRLHFEGNRPPVMYGPNIQENYPPGIQEVEGQQLNGQHFNSNEPHFEGYGPHFEGDRPLFEMSVPNFEENEPYIGMNGPIYEGEDYQEWFTDGMEEPLHPLKKKGKRKKKKKSKPTSICQRWCPLLYRFFTSGPDEYLILKQILGFPIGLLFATGLYYAVIDSMRFTTFVKYTLGTILGIMMSGGFAMSIQVRCITILLIPFFLGKEGRSYIATFAIALILSGPVVNIVQNAKEVKRSLACHAELGANQTLARLELKLKPIHDVMLDLQRQGKEIHNITSKIKKEFKPFENEVEDKDEIEEMKADSDYVDGLEGQQKSRTLDISNRHEHVNKAPNGMVLEQGYEEKMEFRCEDVYSKAVIECRKTFRSLESKCMKAAGVIGHLFCWVFKLTQMCALLSLVPSSDKENCESGNALNEGFGEGYKTAEDSANAFDDNFDVNMQYKIETTKESIETYSVKDAAKEMNHAFDEKVKWFQFCMTAIKRILAFMFLRVFLSALRYHKNYIGNFEGDNVYIVSYFKRIDARRYKQGKRTLLPLKKLERKNYIDPLSFKLMGPEKSKLVSSTFKLLLRVISVSVIIYMDYFIYEVLDMIRRHSRVDYRQTGEHHIQLIINGNGAVAHLIKSILNGFNKKHAIDEVTTNFACLPNPVGLDTQHIYKIFGIFAIIWICMVFEAYGLRLRRVICQFFYPKREKKRILHLYNDVLKKRKGFLRHAQRRIKALARERKLSIKSNVLTSIRNEYPMLCGWLGMFGSSKKKCLICEEPENKNFYNCHTPGCNFGYCGECWIDMKEICYACLPEEDFNDDSTYTDVENF</sequence>